<dbReference type="Proteomes" id="UP000681075">
    <property type="component" value="Unassembled WGS sequence"/>
</dbReference>
<feature type="signal peptide" evidence="1">
    <location>
        <begin position="1"/>
        <end position="20"/>
    </location>
</feature>
<dbReference type="EMBL" id="BOPV01000001">
    <property type="protein sequence ID" value="GIL41532.1"/>
    <property type="molecule type" value="Genomic_DNA"/>
</dbReference>
<proteinExistence type="predicted"/>
<feature type="chain" id="PRO_5035722219" evidence="1">
    <location>
        <begin position="21"/>
        <end position="159"/>
    </location>
</feature>
<evidence type="ECO:0000256" key="1">
    <source>
        <dbReference type="SAM" id="SignalP"/>
    </source>
</evidence>
<evidence type="ECO:0000313" key="2">
    <source>
        <dbReference type="EMBL" id="GIL41532.1"/>
    </source>
</evidence>
<reference evidence="2" key="1">
    <citation type="submission" date="2021-02" db="EMBL/GenBank/DDBJ databases">
        <title>Genome sequence of Rhodospirillales sp. strain TMPK1 isolated from soil.</title>
        <authorList>
            <person name="Nakai R."/>
            <person name="Kusada H."/>
            <person name="Tamaki H."/>
        </authorList>
    </citation>
    <scope>NUCLEOTIDE SEQUENCE</scope>
    <source>
        <strain evidence="2">TMPK1</strain>
    </source>
</reference>
<dbReference type="RefSeq" id="WP_420245045.1">
    <property type="nucleotide sequence ID" value="NZ_BOPV01000001.1"/>
</dbReference>
<keyword evidence="3" id="KW-1185">Reference proteome</keyword>
<sequence>MRAYLFALVTALTVSTAASAGVGPWKVEVAIGRPDGQTLRGEVVLGWAVPGTVGRVIDVNRNPFSNAKQFSDSLPVGDEVVVTLLPIRGTRDQMVARVEIWSNDREDIALPHPVPDLASARSLTKHPSTVSDTPISSDGGVLEFLGPNERKYLIKIGPR</sequence>
<keyword evidence="1" id="KW-0732">Signal</keyword>
<accession>A0A8S8XHT2</accession>
<organism evidence="2 3">
    <name type="scientific">Roseiterribacter gracilis</name>
    <dbReference type="NCBI Taxonomy" id="2812848"/>
    <lineage>
        <taxon>Bacteria</taxon>
        <taxon>Pseudomonadati</taxon>
        <taxon>Pseudomonadota</taxon>
        <taxon>Alphaproteobacteria</taxon>
        <taxon>Rhodospirillales</taxon>
        <taxon>Roseiterribacteraceae</taxon>
        <taxon>Roseiterribacter</taxon>
    </lineage>
</organism>
<dbReference type="AlphaFoldDB" id="A0A8S8XHT2"/>
<name>A0A8S8XHT2_9PROT</name>
<comment type="caution">
    <text evidence="2">The sequence shown here is derived from an EMBL/GenBank/DDBJ whole genome shotgun (WGS) entry which is preliminary data.</text>
</comment>
<gene>
    <name evidence="2" type="ORF">TMPK1_37690</name>
</gene>
<protein>
    <submittedName>
        <fullName evidence="2">Uncharacterized protein</fullName>
    </submittedName>
</protein>
<evidence type="ECO:0000313" key="3">
    <source>
        <dbReference type="Proteomes" id="UP000681075"/>
    </source>
</evidence>